<feature type="coiled-coil region" evidence="6">
    <location>
        <begin position="157"/>
        <end position="184"/>
    </location>
</feature>
<accession>A0A5C8ZAU5</accession>
<protein>
    <submittedName>
        <fullName evidence="9">Iron-siderophore ABC transporter substrate-binding protein</fullName>
    </submittedName>
</protein>
<dbReference type="GO" id="GO:1901678">
    <property type="term" value="P:iron coordination entity transport"/>
    <property type="evidence" value="ECO:0007669"/>
    <property type="project" value="UniProtKB-ARBA"/>
</dbReference>
<feature type="domain" description="Fe/B12 periplasmic-binding" evidence="8">
    <location>
        <begin position="45"/>
        <end position="309"/>
    </location>
</feature>
<evidence type="ECO:0000313" key="10">
    <source>
        <dbReference type="Proteomes" id="UP000321764"/>
    </source>
</evidence>
<keyword evidence="4" id="KW-0408">Iron</keyword>
<evidence type="ECO:0000256" key="5">
    <source>
        <dbReference type="ARBA" id="ARBA00022729"/>
    </source>
</evidence>
<dbReference type="PROSITE" id="PS50983">
    <property type="entry name" value="FE_B12_PBP"/>
    <property type="match status" value="1"/>
</dbReference>
<dbReference type="SUPFAM" id="SSF53807">
    <property type="entry name" value="Helical backbone' metal receptor"/>
    <property type="match status" value="1"/>
</dbReference>
<dbReference type="PRINTS" id="PR01715">
    <property type="entry name" value="FERRIBNDNGPP"/>
</dbReference>
<organism evidence="9 10">
    <name type="scientific">Reinekea thalattae</name>
    <dbReference type="NCBI Taxonomy" id="2593301"/>
    <lineage>
        <taxon>Bacteria</taxon>
        <taxon>Pseudomonadati</taxon>
        <taxon>Pseudomonadota</taxon>
        <taxon>Gammaproteobacteria</taxon>
        <taxon>Oceanospirillales</taxon>
        <taxon>Saccharospirillaceae</taxon>
        <taxon>Reinekea</taxon>
    </lineage>
</organism>
<comment type="subcellular location">
    <subcellularLocation>
        <location evidence="1">Cell envelope</location>
    </subcellularLocation>
</comment>
<gene>
    <name evidence="9" type="ORF">FME95_07630</name>
</gene>
<comment type="caution">
    <text evidence="9">The sequence shown here is derived from an EMBL/GenBank/DDBJ whole genome shotgun (WGS) entry which is preliminary data.</text>
</comment>
<dbReference type="InterPro" id="IPR002491">
    <property type="entry name" value="ABC_transptr_periplasmic_BD"/>
</dbReference>
<evidence type="ECO:0000256" key="7">
    <source>
        <dbReference type="SAM" id="SignalP"/>
    </source>
</evidence>
<sequence>MMKKIKLLKQALLSAAVFTFAVSAFADIQVEDSHGMQTLPKTPQRVAALNWDIAEQVLELGVTPIVVPNIKEYSEWVVRPAVPESVEDIGTRMEPNLERLAELKPDVIIIASPQLGLQKKLEAIAPVLYFHTYNEDHNNAEAAIKNYRLMAKALGKEAYAEQRLAQMESQLDAMKEKLAAAYNNDFPKVISYRFADTKSIYLYGDNSIPQYALQRLGFEPAMPQPATQWGVTQKRVKELGRLPAETLALYYLPFEQQAELDKSNLWQAIPFVKAGNVAAVEPAWNYGGAMAILYNAEVLTNALLELAPK</sequence>
<feature type="chain" id="PRO_5023007816" evidence="7">
    <location>
        <begin position="27"/>
        <end position="309"/>
    </location>
</feature>
<dbReference type="Pfam" id="PF01497">
    <property type="entry name" value="Peripla_BP_2"/>
    <property type="match status" value="1"/>
</dbReference>
<keyword evidence="10" id="KW-1185">Reference proteome</keyword>
<evidence type="ECO:0000256" key="4">
    <source>
        <dbReference type="ARBA" id="ARBA00022496"/>
    </source>
</evidence>
<dbReference type="PANTHER" id="PTHR30532:SF1">
    <property type="entry name" value="IRON(3+)-HYDROXAMATE-BINDING PROTEIN FHUD"/>
    <property type="match status" value="1"/>
</dbReference>
<evidence type="ECO:0000256" key="6">
    <source>
        <dbReference type="SAM" id="Coils"/>
    </source>
</evidence>
<dbReference type="PANTHER" id="PTHR30532">
    <property type="entry name" value="IRON III DICITRATE-BINDING PERIPLASMIC PROTEIN"/>
    <property type="match status" value="1"/>
</dbReference>
<keyword evidence="3" id="KW-0813">Transport</keyword>
<evidence type="ECO:0000259" key="8">
    <source>
        <dbReference type="PROSITE" id="PS50983"/>
    </source>
</evidence>
<dbReference type="AlphaFoldDB" id="A0A5C8ZAU5"/>
<evidence type="ECO:0000256" key="3">
    <source>
        <dbReference type="ARBA" id="ARBA00022448"/>
    </source>
</evidence>
<keyword evidence="6" id="KW-0175">Coiled coil</keyword>
<dbReference type="CDD" id="cd01146">
    <property type="entry name" value="FhuD"/>
    <property type="match status" value="1"/>
</dbReference>
<proteinExistence type="inferred from homology"/>
<keyword evidence="5 7" id="KW-0732">Signal</keyword>
<dbReference type="EMBL" id="VKAD01000001">
    <property type="protein sequence ID" value="TXR54399.1"/>
    <property type="molecule type" value="Genomic_DNA"/>
</dbReference>
<dbReference type="Gene3D" id="3.40.50.1980">
    <property type="entry name" value="Nitrogenase molybdenum iron protein domain"/>
    <property type="match status" value="2"/>
</dbReference>
<evidence type="ECO:0000256" key="2">
    <source>
        <dbReference type="ARBA" id="ARBA00008814"/>
    </source>
</evidence>
<dbReference type="RefSeq" id="WP_147713797.1">
    <property type="nucleotide sequence ID" value="NZ_VKAD01000001.1"/>
</dbReference>
<reference evidence="9 10" key="1">
    <citation type="submission" date="2019-07" db="EMBL/GenBank/DDBJ databases">
        <title>Reinekea sp. strain SSH23 genome sequencing and assembly.</title>
        <authorList>
            <person name="Kim I."/>
        </authorList>
    </citation>
    <scope>NUCLEOTIDE SEQUENCE [LARGE SCALE GENOMIC DNA]</scope>
    <source>
        <strain evidence="9 10">SSH23</strain>
    </source>
</reference>
<dbReference type="InterPro" id="IPR051313">
    <property type="entry name" value="Bact_iron-sidero_bind"/>
</dbReference>
<feature type="signal peptide" evidence="7">
    <location>
        <begin position="1"/>
        <end position="26"/>
    </location>
</feature>
<dbReference type="GO" id="GO:0030288">
    <property type="term" value="C:outer membrane-bounded periplasmic space"/>
    <property type="evidence" value="ECO:0007669"/>
    <property type="project" value="TreeGrafter"/>
</dbReference>
<name>A0A5C8ZAU5_9GAMM</name>
<dbReference type="Proteomes" id="UP000321764">
    <property type="component" value="Unassembled WGS sequence"/>
</dbReference>
<evidence type="ECO:0000256" key="1">
    <source>
        <dbReference type="ARBA" id="ARBA00004196"/>
    </source>
</evidence>
<keyword evidence="4" id="KW-0406">Ion transport</keyword>
<keyword evidence="4" id="KW-0410">Iron transport</keyword>
<dbReference type="OrthoDB" id="6160519at2"/>
<evidence type="ECO:0000313" key="9">
    <source>
        <dbReference type="EMBL" id="TXR54399.1"/>
    </source>
</evidence>
<comment type="similarity">
    <text evidence="2">Belongs to the bacterial solute-binding protein 8 family.</text>
</comment>